<dbReference type="AlphaFoldDB" id="A0A484HHQ2"/>
<proteinExistence type="inferred from homology"/>
<dbReference type="GO" id="GO:0015833">
    <property type="term" value="P:peptide transport"/>
    <property type="evidence" value="ECO:0007669"/>
    <property type="project" value="InterPro"/>
</dbReference>
<dbReference type="GO" id="GO:0055085">
    <property type="term" value="P:transmembrane transport"/>
    <property type="evidence" value="ECO:0007669"/>
    <property type="project" value="UniProtKB-ARBA"/>
</dbReference>
<gene>
    <name evidence="6" type="primary">oppF</name>
    <name evidence="6" type="ORF">EPICR_30192</name>
</gene>
<dbReference type="InterPro" id="IPR050319">
    <property type="entry name" value="ABC_transp_ATP-bind"/>
</dbReference>
<evidence type="ECO:0000259" key="5">
    <source>
        <dbReference type="PROSITE" id="PS50893"/>
    </source>
</evidence>
<dbReference type="SMART" id="SM00382">
    <property type="entry name" value="AAA"/>
    <property type="match status" value="1"/>
</dbReference>
<dbReference type="PROSITE" id="PS50893">
    <property type="entry name" value="ABC_TRANSPORTER_2"/>
    <property type="match status" value="1"/>
</dbReference>
<dbReference type="InterPro" id="IPR013563">
    <property type="entry name" value="Oligopep_ABC_C"/>
</dbReference>
<comment type="similarity">
    <text evidence="1">Belongs to the ABC transporter superfamily.</text>
</comment>
<dbReference type="GO" id="GO:0016887">
    <property type="term" value="F:ATP hydrolysis activity"/>
    <property type="evidence" value="ECO:0007669"/>
    <property type="project" value="InterPro"/>
</dbReference>
<dbReference type="CDD" id="cd03257">
    <property type="entry name" value="ABC_NikE_OppD_transporters"/>
    <property type="match status" value="1"/>
</dbReference>
<dbReference type="InterPro" id="IPR003439">
    <property type="entry name" value="ABC_transporter-like_ATP-bd"/>
</dbReference>
<protein>
    <submittedName>
        <fullName evidence="6">Oligopeptide transporter subunit ATP-binding component of ABC superfamily</fullName>
    </submittedName>
</protein>
<dbReference type="NCBIfam" id="TIGR01727">
    <property type="entry name" value="oligo_HPY"/>
    <property type="match status" value="1"/>
</dbReference>
<dbReference type="PANTHER" id="PTHR43776:SF7">
    <property type="entry name" value="D,D-DIPEPTIDE TRANSPORT ATP-BINDING PROTEIN DDPF-RELATED"/>
    <property type="match status" value="1"/>
</dbReference>
<dbReference type="InterPro" id="IPR017871">
    <property type="entry name" value="ABC_transporter-like_CS"/>
</dbReference>
<dbReference type="PROSITE" id="PS00211">
    <property type="entry name" value="ABC_TRANSPORTER_1"/>
    <property type="match status" value="1"/>
</dbReference>
<dbReference type="Gene3D" id="3.40.50.300">
    <property type="entry name" value="P-loop containing nucleotide triphosphate hydrolases"/>
    <property type="match status" value="1"/>
</dbReference>
<evidence type="ECO:0000256" key="4">
    <source>
        <dbReference type="ARBA" id="ARBA00022840"/>
    </source>
</evidence>
<sequence>MKPSRKKNDPALPDPALSDPILEVRDLRVWFPVKKGLFSKTAGYVRAVDGVSFDIRRGETLGLVGESGCGKTTLGRAVLGLEKPRSGRVRFLNTEISVPRPRPEIRRLKRKMQMIFQDPMLSLNPRMNVLDIVTEALVEFGMDKALKEERARALLLETGLDPKDLYRYPHEFSGGQRQRISVARAISVKPDFIVCDEIASALDVSVQARVINLMMDLSESHGIAYLFISHDLSVVSAIARRVAVMYLGKIVESGPAADIIGAPMHPYTRALISAVPDPGGGKKKRIVLKGETPSPVSPPPGCVFHTRCPEAINICRKEPPAPWERRERSVWCHLYG</sequence>
<keyword evidence="4 6" id="KW-0067">ATP-binding</keyword>
<dbReference type="GO" id="GO:0005524">
    <property type="term" value="F:ATP binding"/>
    <property type="evidence" value="ECO:0007669"/>
    <property type="project" value="UniProtKB-KW"/>
</dbReference>
<keyword evidence="3" id="KW-0547">Nucleotide-binding</keyword>
<dbReference type="FunFam" id="3.40.50.300:FF:000016">
    <property type="entry name" value="Oligopeptide ABC transporter ATP-binding component"/>
    <property type="match status" value="1"/>
</dbReference>
<dbReference type="SUPFAM" id="SSF52540">
    <property type="entry name" value="P-loop containing nucleoside triphosphate hydrolases"/>
    <property type="match status" value="1"/>
</dbReference>
<dbReference type="EMBL" id="CAACVI010000023">
    <property type="protein sequence ID" value="VEN74257.1"/>
    <property type="molecule type" value="Genomic_DNA"/>
</dbReference>
<dbReference type="PANTHER" id="PTHR43776">
    <property type="entry name" value="TRANSPORT ATP-BINDING PROTEIN"/>
    <property type="match status" value="1"/>
</dbReference>
<organism evidence="6">
    <name type="scientific">uncultured Desulfobacteraceae bacterium</name>
    <dbReference type="NCBI Taxonomy" id="218296"/>
    <lineage>
        <taxon>Bacteria</taxon>
        <taxon>Pseudomonadati</taxon>
        <taxon>Thermodesulfobacteriota</taxon>
        <taxon>Desulfobacteria</taxon>
        <taxon>Desulfobacterales</taxon>
        <taxon>Desulfobacteraceae</taxon>
        <taxon>environmental samples</taxon>
    </lineage>
</organism>
<dbReference type="Pfam" id="PF08352">
    <property type="entry name" value="oligo_HPY"/>
    <property type="match status" value="1"/>
</dbReference>
<dbReference type="InterPro" id="IPR003593">
    <property type="entry name" value="AAA+_ATPase"/>
</dbReference>
<dbReference type="Pfam" id="PF00005">
    <property type="entry name" value="ABC_tran"/>
    <property type="match status" value="1"/>
</dbReference>
<accession>A0A484HHQ2</accession>
<feature type="domain" description="ABC transporter" evidence="5">
    <location>
        <begin position="24"/>
        <end position="272"/>
    </location>
</feature>
<name>A0A484HHQ2_9BACT</name>
<keyword evidence="2" id="KW-0813">Transport</keyword>
<evidence type="ECO:0000256" key="2">
    <source>
        <dbReference type="ARBA" id="ARBA00022448"/>
    </source>
</evidence>
<dbReference type="InterPro" id="IPR027417">
    <property type="entry name" value="P-loop_NTPase"/>
</dbReference>
<evidence type="ECO:0000256" key="1">
    <source>
        <dbReference type="ARBA" id="ARBA00005417"/>
    </source>
</evidence>
<evidence type="ECO:0000313" key="6">
    <source>
        <dbReference type="EMBL" id="VEN74257.1"/>
    </source>
</evidence>
<evidence type="ECO:0000256" key="3">
    <source>
        <dbReference type="ARBA" id="ARBA00022741"/>
    </source>
</evidence>
<reference evidence="6" key="1">
    <citation type="submission" date="2019-01" db="EMBL/GenBank/DDBJ databases">
        <authorList>
            <consortium name="Genoscope - CEA"/>
            <person name="William W."/>
        </authorList>
    </citation>
    <scope>NUCLEOTIDE SEQUENCE</scope>
    <source>
        <strain evidence="6">CR-1</strain>
    </source>
</reference>